<evidence type="ECO:0000256" key="2">
    <source>
        <dbReference type="ARBA" id="ARBA00022946"/>
    </source>
</evidence>
<dbReference type="Gene3D" id="3.10.450.240">
    <property type="match status" value="1"/>
</dbReference>
<keyword evidence="4" id="KW-0496">Mitochondrion</keyword>
<reference evidence="11 12" key="1">
    <citation type="submission" date="2024-05" db="EMBL/GenBank/DDBJ databases">
        <title>Haplotype-resolved chromosome-level genome assembly of Huyou (Citrus changshanensis).</title>
        <authorList>
            <person name="Miao C."/>
            <person name="Chen W."/>
            <person name="Wu Y."/>
            <person name="Wang L."/>
            <person name="Zhao S."/>
            <person name="Grierson D."/>
            <person name="Xu C."/>
            <person name="Chen K."/>
        </authorList>
    </citation>
    <scope>NUCLEOTIDE SEQUENCE [LARGE SCALE GENOMIC DNA]</scope>
    <source>
        <strain evidence="11">01-14</strain>
        <tissue evidence="11">Leaf</tissue>
    </source>
</reference>
<evidence type="ECO:0000313" key="11">
    <source>
        <dbReference type="EMBL" id="KAK9215406.1"/>
    </source>
</evidence>
<protein>
    <recommendedName>
        <fullName evidence="7">Large ribosomal subunit protein mL45</fullName>
    </recommendedName>
    <alternativeName>
        <fullName evidence="8">39S ribosomal protein L45, mitochondrial</fullName>
    </alternativeName>
</protein>
<evidence type="ECO:0000256" key="7">
    <source>
        <dbReference type="ARBA" id="ARBA00039448"/>
    </source>
</evidence>
<feature type="transmembrane region" description="Helical" evidence="9">
    <location>
        <begin position="41"/>
        <end position="61"/>
    </location>
</feature>
<dbReference type="Pfam" id="PF04280">
    <property type="entry name" value="Tim44"/>
    <property type="match status" value="1"/>
</dbReference>
<name>A0AAP0MQS2_9ROSI</name>
<proteinExistence type="inferred from homology"/>
<evidence type="ECO:0000256" key="9">
    <source>
        <dbReference type="SAM" id="Phobius"/>
    </source>
</evidence>
<dbReference type="SUPFAM" id="SSF54427">
    <property type="entry name" value="NTF2-like"/>
    <property type="match status" value="1"/>
</dbReference>
<dbReference type="GO" id="GO:0005840">
    <property type="term" value="C:ribosome"/>
    <property type="evidence" value="ECO:0007669"/>
    <property type="project" value="UniProtKB-KW"/>
</dbReference>
<keyword evidence="12" id="KW-1185">Reference proteome</keyword>
<feature type="domain" description="Tim44-like" evidence="10">
    <location>
        <begin position="192"/>
        <end position="349"/>
    </location>
</feature>
<dbReference type="FunFam" id="3.10.450.240:FF:000006">
    <property type="entry name" value="Mitochondrial inner membrane translocase complex, subunit Tim44-related protein"/>
    <property type="match status" value="1"/>
</dbReference>
<dbReference type="AlphaFoldDB" id="A0AAP0MQS2"/>
<dbReference type="GO" id="GO:1990904">
    <property type="term" value="C:ribonucleoprotein complex"/>
    <property type="evidence" value="ECO:0007669"/>
    <property type="project" value="UniProtKB-KW"/>
</dbReference>
<dbReference type="PANTHER" id="PTHR28554:SF1">
    <property type="entry name" value="LARGE RIBOSOMAL SUBUNIT PROTEIN ML45"/>
    <property type="match status" value="1"/>
</dbReference>
<keyword evidence="2" id="KW-0809">Transit peptide</keyword>
<dbReference type="InterPro" id="IPR007379">
    <property type="entry name" value="Tim44-like_dom"/>
</dbReference>
<dbReference type="SMART" id="SM00978">
    <property type="entry name" value="Tim44"/>
    <property type="match status" value="1"/>
</dbReference>
<sequence length="350" mass="39794">MKPLQNFASKFKISDFGFLMSSPPPTVTVAASLLMPLDLGVLRFGELGIFGFGCFAIWVWLKSFSCKVHVCRLGSSRSYSSGVSIVPEIYSQNISSCLCKDHGALPWTRGSTMTLRSSLAPKSLLYLNEKRFATAQPKAPAQARQMGALKVSISSPGFIYEPYAPREAIPFWRRWFTRDGWRRTKDDIILELKSAYAIAKLRKSGYSKQKFYTEAVDLYKEINTLMANGDKTSLRKAVTEKMYSALKNEIKQRESMWSSVNWELIEPIIKMRTLRARLASIGVDRNDLNKVFVQLTLEFLAKQKFEAYDSKGVTVAGDKTKEVLVRDIWVFEKSLFHPGAYWRLCGRIKI</sequence>
<dbReference type="InterPro" id="IPR032710">
    <property type="entry name" value="NTF2-like_dom_sf"/>
</dbReference>
<dbReference type="EMBL" id="JBCGBO010000003">
    <property type="protein sequence ID" value="KAK9215406.1"/>
    <property type="molecule type" value="Genomic_DNA"/>
</dbReference>
<evidence type="ECO:0000313" key="12">
    <source>
        <dbReference type="Proteomes" id="UP001428341"/>
    </source>
</evidence>
<evidence type="ECO:0000256" key="3">
    <source>
        <dbReference type="ARBA" id="ARBA00022980"/>
    </source>
</evidence>
<evidence type="ECO:0000256" key="1">
    <source>
        <dbReference type="ARBA" id="ARBA00004173"/>
    </source>
</evidence>
<keyword evidence="5" id="KW-0687">Ribonucleoprotein</keyword>
<evidence type="ECO:0000256" key="8">
    <source>
        <dbReference type="ARBA" id="ARBA00043031"/>
    </source>
</evidence>
<evidence type="ECO:0000256" key="4">
    <source>
        <dbReference type="ARBA" id="ARBA00023128"/>
    </source>
</evidence>
<comment type="similarity">
    <text evidence="6">Belongs to the mitochondrion-specific ribosomal protein mL45 family.</text>
</comment>
<evidence type="ECO:0000256" key="6">
    <source>
        <dbReference type="ARBA" id="ARBA00038073"/>
    </source>
</evidence>
<dbReference type="InterPro" id="IPR051975">
    <property type="entry name" value="mtLSU_mL45"/>
</dbReference>
<comment type="caution">
    <text evidence="11">The sequence shown here is derived from an EMBL/GenBank/DDBJ whole genome shotgun (WGS) entry which is preliminary data.</text>
</comment>
<dbReference type="Proteomes" id="UP001428341">
    <property type="component" value="Unassembled WGS sequence"/>
</dbReference>
<dbReference type="PANTHER" id="PTHR28554">
    <property type="entry name" value="39S RIBOSOMAL PROTEIN L45, MITOCHONDRIAL"/>
    <property type="match status" value="1"/>
</dbReference>
<keyword evidence="9" id="KW-0472">Membrane</keyword>
<keyword evidence="9" id="KW-1133">Transmembrane helix</keyword>
<dbReference type="GO" id="GO:0005739">
    <property type="term" value="C:mitochondrion"/>
    <property type="evidence" value="ECO:0007669"/>
    <property type="project" value="UniProtKB-SubCell"/>
</dbReference>
<evidence type="ECO:0000259" key="10">
    <source>
        <dbReference type="SMART" id="SM00978"/>
    </source>
</evidence>
<keyword evidence="3" id="KW-0689">Ribosomal protein</keyword>
<organism evidence="11 12">
    <name type="scientific">Citrus x changshan-huyou</name>
    <dbReference type="NCBI Taxonomy" id="2935761"/>
    <lineage>
        <taxon>Eukaryota</taxon>
        <taxon>Viridiplantae</taxon>
        <taxon>Streptophyta</taxon>
        <taxon>Embryophyta</taxon>
        <taxon>Tracheophyta</taxon>
        <taxon>Spermatophyta</taxon>
        <taxon>Magnoliopsida</taxon>
        <taxon>eudicotyledons</taxon>
        <taxon>Gunneridae</taxon>
        <taxon>Pentapetalae</taxon>
        <taxon>rosids</taxon>
        <taxon>malvids</taxon>
        <taxon>Sapindales</taxon>
        <taxon>Rutaceae</taxon>
        <taxon>Aurantioideae</taxon>
        <taxon>Citrus</taxon>
    </lineage>
</organism>
<keyword evidence="9" id="KW-0812">Transmembrane</keyword>
<gene>
    <name evidence="11" type="ORF">WN944_007411</name>
</gene>
<evidence type="ECO:0000256" key="5">
    <source>
        <dbReference type="ARBA" id="ARBA00023274"/>
    </source>
</evidence>
<accession>A0AAP0MQS2</accession>
<comment type="subcellular location">
    <subcellularLocation>
        <location evidence="1">Mitochondrion</location>
    </subcellularLocation>
</comment>